<evidence type="ECO:0000313" key="2">
    <source>
        <dbReference type="EMBL" id="MFD1889072.1"/>
    </source>
</evidence>
<evidence type="ECO:0000256" key="1">
    <source>
        <dbReference type="SAM" id="MobiDB-lite"/>
    </source>
</evidence>
<dbReference type="Gene3D" id="1.25.40.10">
    <property type="entry name" value="Tetratricopeptide repeat domain"/>
    <property type="match status" value="1"/>
</dbReference>
<protein>
    <recommendedName>
        <fullName evidence="4">Tetratricopeptide repeat protein</fullName>
    </recommendedName>
</protein>
<evidence type="ECO:0008006" key="4">
    <source>
        <dbReference type="Google" id="ProtNLM"/>
    </source>
</evidence>
<proteinExistence type="predicted"/>
<name>A0ABW4RRY1_9ACTN</name>
<dbReference type="SUPFAM" id="SSF81901">
    <property type="entry name" value="HCP-like"/>
    <property type="match status" value="1"/>
</dbReference>
<dbReference type="EMBL" id="JBHUFZ010000005">
    <property type="protein sequence ID" value="MFD1889072.1"/>
    <property type="molecule type" value="Genomic_DNA"/>
</dbReference>
<feature type="compositionally biased region" description="Acidic residues" evidence="1">
    <location>
        <begin position="399"/>
        <end position="411"/>
    </location>
</feature>
<feature type="compositionally biased region" description="Basic and acidic residues" evidence="1">
    <location>
        <begin position="1"/>
        <end position="119"/>
    </location>
</feature>
<feature type="compositionally biased region" description="Basic and acidic residues" evidence="1">
    <location>
        <begin position="127"/>
        <end position="144"/>
    </location>
</feature>
<feature type="non-terminal residue" evidence="2">
    <location>
        <position position="1"/>
    </location>
</feature>
<reference evidence="3" key="1">
    <citation type="journal article" date="2019" name="Int. J. Syst. Evol. Microbiol.">
        <title>The Global Catalogue of Microorganisms (GCM) 10K type strain sequencing project: providing services to taxonomists for standard genome sequencing and annotation.</title>
        <authorList>
            <consortium name="The Broad Institute Genomics Platform"/>
            <consortium name="The Broad Institute Genome Sequencing Center for Infectious Disease"/>
            <person name="Wu L."/>
            <person name="Ma J."/>
        </authorList>
    </citation>
    <scope>NUCLEOTIDE SEQUENCE [LARGE SCALE GENOMIC DNA]</scope>
    <source>
        <strain evidence="3">CAIM 431</strain>
    </source>
</reference>
<dbReference type="InterPro" id="IPR011990">
    <property type="entry name" value="TPR-like_helical_dom_sf"/>
</dbReference>
<organism evidence="2 3">
    <name type="scientific">Luteococcus peritonei</name>
    <dbReference type="NCBI Taxonomy" id="88874"/>
    <lineage>
        <taxon>Bacteria</taxon>
        <taxon>Bacillati</taxon>
        <taxon>Actinomycetota</taxon>
        <taxon>Actinomycetes</taxon>
        <taxon>Propionibacteriales</taxon>
        <taxon>Propionibacteriaceae</taxon>
        <taxon>Luteococcus</taxon>
    </lineage>
</organism>
<gene>
    <name evidence="2" type="ORF">ACFSCS_02590</name>
</gene>
<evidence type="ECO:0000313" key="3">
    <source>
        <dbReference type="Proteomes" id="UP001597326"/>
    </source>
</evidence>
<keyword evidence="3" id="KW-1185">Reference proteome</keyword>
<feature type="compositionally biased region" description="Acidic residues" evidence="1">
    <location>
        <begin position="460"/>
        <end position="478"/>
    </location>
</feature>
<dbReference type="RefSeq" id="WP_386778106.1">
    <property type="nucleotide sequence ID" value="NZ_JBHUFZ010000005.1"/>
</dbReference>
<comment type="caution">
    <text evidence="2">The sequence shown here is derived from an EMBL/GenBank/DDBJ whole genome shotgun (WGS) entry which is preliminary data.</text>
</comment>
<accession>A0ABW4RRY1</accession>
<feature type="compositionally biased region" description="Acidic residues" evidence="1">
    <location>
        <begin position="378"/>
        <end position="390"/>
    </location>
</feature>
<dbReference type="Proteomes" id="UP001597326">
    <property type="component" value="Unassembled WGS sequence"/>
</dbReference>
<feature type="region of interest" description="Disordered" evidence="1">
    <location>
        <begin position="1"/>
        <end position="166"/>
    </location>
</feature>
<feature type="region of interest" description="Disordered" evidence="1">
    <location>
        <begin position="377"/>
        <end position="478"/>
    </location>
</feature>
<sequence>YGDRSERGYQSRDGERRGYGNRDQGSRDGERRSYGDRSERGYQSRDGERRGYGNRDQGSRDGERRSYGDRSERGYQSRDGERRGYGNRDQGSRDGERRSYGDRDRGQRGERGGHGERSQRQGSSFERGGRDRDDHRGRRDEDNFVRPGLAAREDEPETPQDIDERSLPFGVRAELRGLPKELGSVVAAHLVAAGELIDDDPELAYRHAEAARRRAARLPVVREATAETAYAAGEFAVALNEYRALRRMTGGSEFLPVMADCERALGRPENALKLAREAADAGMDPDQQVEMLLVEAGSRDDMGNRAEALRLLKNGISQQTGSRLAQARLRYAYADLLERQGDTEAARKWFVTAGELDNEHTLDVDDRVNRLDGFVLEVGEDEPEEDEDGDLLPGGEGVHDDDEPADEDPAEGTDVPSGTPEPSAHPGQPPVEDAVQQDEATEQGSARRVEATVFSNAEDGQSEAQDEDLPAPDQEDER</sequence>